<sequence>MLKLPENFHSYSEARKEGFIRLKELKETGKKVVGLFCSYTPTEIILASGAVPVGLCGVNEESIHFAEKILPKNLCPLIKSSFGSAISDTCPYFYFSDIIVAETTCDGKKKMYEWMNEIKDTHVMQLPQGRDGYGALNSWRGEMIRLKDALSSKFNVRITEDDLHKAIKLVNRERKALVDFFEIGKLKPSPISGYEINTVVDANGFLFDTEEKINLLEKRTNQLRNDYESNYKGQASRPRILITGCPTGGVREKIIRQIEELGADIVAFENCSGPRAQKDLVDENKEPYLALAEKYLRVNCSVMSPNPGRIKDMEIMLDEYRVDGVIEVLLHACHTFAIESYRMRKFVTEEKHIPYLTLETDFSQSDTGQINTRISAFLEMLS</sequence>
<comment type="caution">
    <text evidence="2">The sequence shown here is derived from an EMBL/GenBank/DDBJ whole genome shotgun (WGS) entry which is preliminary data.</text>
</comment>
<comment type="similarity">
    <text evidence="1">Belongs to the FldB/FldC dehydratase alpha/beta subunit family.</text>
</comment>
<protein>
    <submittedName>
        <fullName evidence="2">(R)-phenyllactyl-CoA dehydratase beta subunit</fullName>
        <ecNumber evidence="2">4.2.1.-</ecNumber>
    </submittedName>
</protein>
<dbReference type="InterPro" id="IPR010327">
    <property type="entry name" value="FldB/FldC_alpha/beta"/>
</dbReference>
<gene>
    <name evidence="2" type="primary">fldC_12</name>
    <name evidence="2" type="ORF">SDC9_123183</name>
</gene>
<dbReference type="GO" id="GO:0016829">
    <property type="term" value="F:lyase activity"/>
    <property type="evidence" value="ECO:0007669"/>
    <property type="project" value="UniProtKB-KW"/>
</dbReference>
<dbReference type="EMBL" id="VSSQ01027119">
    <property type="protein sequence ID" value="MPM76186.1"/>
    <property type="molecule type" value="Genomic_DNA"/>
</dbReference>
<accession>A0A645CGV7</accession>
<dbReference type="Gene3D" id="3.40.50.11900">
    <property type="match status" value="1"/>
</dbReference>
<proteinExistence type="inferred from homology"/>
<dbReference type="Pfam" id="PF06050">
    <property type="entry name" value="HGD-D"/>
    <property type="match status" value="1"/>
</dbReference>
<organism evidence="2">
    <name type="scientific">bioreactor metagenome</name>
    <dbReference type="NCBI Taxonomy" id="1076179"/>
    <lineage>
        <taxon>unclassified sequences</taxon>
        <taxon>metagenomes</taxon>
        <taxon>ecological metagenomes</taxon>
    </lineage>
</organism>
<reference evidence="2" key="1">
    <citation type="submission" date="2019-08" db="EMBL/GenBank/DDBJ databases">
        <authorList>
            <person name="Kucharzyk K."/>
            <person name="Murdoch R.W."/>
            <person name="Higgins S."/>
            <person name="Loffler F."/>
        </authorList>
    </citation>
    <scope>NUCLEOTIDE SEQUENCE</scope>
</reference>
<dbReference type="EC" id="4.2.1.-" evidence="2"/>
<dbReference type="PANTHER" id="PTHR30548:SF6">
    <property type="entry name" value="DEHYDRATASE SUBUNIT YJIM-RELATED"/>
    <property type="match status" value="1"/>
</dbReference>
<keyword evidence="2" id="KW-0456">Lyase</keyword>
<name>A0A645CGV7_9ZZZZ</name>
<evidence type="ECO:0000313" key="2">
    <source>
        <dbReference type="EMBL" id="MPM76186.1"/>
    </source>
</evidence>
<dbReference type="PANTHER" id="PTHR30548">
    <property type="entry name" value="2-HYDROXYGLUTARYL-COA DEHYDRATASE, D-COMPONENT-RELATED"/>
    <property type="match status" value="1"/>
</dbReference>
<evidence type="ECO:0000256" key="1">
    <source>
        <dbReference type="ARBA" id="ARBA00005806"/>
    </source>
</evidence>
<dbReference type="NCBIfam" id="NF040772">
    <property type="entry name" value="double_cubane"/>
    <property type="match status" value="1"/>
</dbReference>
<dbReference type="Gene3D" id="3.40.50.11890">
    <property type="match status" value="1"/>
</dbReference>
<dbReference type="InterPro" id="IPR047678">
    <property type="entry name" value="YjiM-like"/>
</dbReference>
<dbReference type="AlphaFoldDB" id="A0A645CGV7"/>
<dbReference type="Gene3D" id="1.20.1270.370">
    <property type="match status" value="1"/>
</dbReference>